<proteinExistence type="predicted"/>
<comment type="caution">
    <text evidence="1">The sequence shown here is derived from an EMBL/GenBank/DDBJ whole genome shotgun (WGS) entry which is preliminary data.</text>
</comment>
<organism evidence="1 2">
    <name type="scientific">Ilex paraguariensis</name>
    <name type="common">yerba mate</name>
    <dbReference type="NCBI Taxonomy" id="185542"/>
    <lineage>
        <taxon>Eukaryota</taxon>
        <taxon>Viridiplantae</taxon>
        <taxon>Streptophyta</taxon>
        <taxon>Embryophyta</taxon>
        <taxon>Tracheophyta</taxon>
        <taxon>Spermatophyta</taxon>
        <taxon>Magnoliopsida</taxon>
        <taxon>eudicotyledons</taxon>
        <taxon>Gunneridae</taxon>
        <taxon>Pentapetalae</taxon>
        <taxon>asterids</taxon>
        <taxon>campanulids</taxon>
        <taxon>Aquifoliales</taxon>
        <taxon>Aquifoliaceae</taxon>
        <taxon>Ilex</taxon>
    </lineage>
</organism>
<reference evidence="1 2" key="1">
    <citation type="submission" date="2024-02" db="EMBL/GenBank/DDBJ databases">
        <authorList>
            <person name="Vignale AGUSTIN F."/>
            <person name="Sosa J E."/>
            <person name="Modenutti C."/>
        </authorList>
    </citation>
    <scope>NUCLEOTIDE SEQUENCE [LARGE SCALE GENOMIC DNA]</scope>
</reference>
<evidence type="ECO:0000313" key="1">
    <source>
        <dbReference type="EMBL" id="CAK9182784.1"/>
    </source>
</evidence>
<sequence length="63" mass="7288">IKGLQRHPRYGARVKHRAYRNMYDALDRTLQQEGLHGHIRALCHQLSAPVSAVIFVSFKYTPD</sequence>
<feature type="non-terminal residue" evidence="1">
    <location>
        <position position="1"/>
    </location>
</feature>
<dbReference type="Proteomes" id="UP001642360">
    <property type="component" value="Unassembled WGS sequence"/>
</dbReference>
<protein>
    <submittedName>
        <fullName evidence="1">Uncharacterized protein</fullName>
    </submittedName>
</protein>
<dbReference type="EMBL" id="CAUOFW020008428">
    <property type="protein sequence ID" value="CAK9182784.1"/>
    <property type="molecule type" value="Genomic_DNA"/>
</dbReference>
<accession>A0ABC8UP77</accession>
<gene>
    <name evidence="1" type="ORF">ILEXP_LOCUS53001</name>
</gene>
<evidence type="ECO:0000313" key="2">
    <source>
        <dbReference type="Proteomes" id="UP001642360"/>
    </source>
</evidence>
<keyword evidence="2" id="KW-1185">Reference proteome</keyword>
<name>A0ABC8UP77_9AQUA</name>
<dbReference type="AlphaFoldDB" id="A0ABC8UP77"/>